<protein>
    <recommendedName>
        <fullName evidence="4">PepSY domain-containing protein</fullName>
    </recommendedName>
</protein>
<feature type="non-terminal residue" evidence="2">
    <location>
        <position position="1"/>
    </location>
</feature>
<evidence type="ECO:0008006" key="4">
    <source>
        <dbReference type="Google" id="ProtNLM"/>
    </source>
</evidence>
<reference evidence="2" key="1">
    <citation type="submission" date="2022-07" db="EMBL/GenBank/DDBJ databases">
        <title>Diversity of ethanolamine utilization by human commensal Escherichia coli.</title>
        <authorList>
            <person name="Jubelin G."/>
        </authorList>
    </citation>
    <scope>NUCLEOTIDE SEQUENCE</scope>
    <source>
        <strain evidence="2">S1</strain>
    </source>
</reference>
<proteinExistence type="predicted"/>
<evidence type="ECO:0000313" key="2">
    <source>
        <dbReference type="EMBL" id="MCR6678918.1"/>
    </source>
</evidence>
<dbReference type="Proteomes" id="UP001206878">
    <property type="component" value="Unassembled WGS sequence"/>
</dbReference>
<keyword evidence="1" id="KW-0812">Transmembrane</keyword>
<keyword evidence="1" id="KW-0472">Membrane</keyword>
<dbReference type="AlphaFoldDB" id="A0AAW5MXA3"/>
<accession>A0AAW5MXA3</accession>
<dbReference type="EMBL" id="JANPXH010000587">
    <property type="protein sequence ID" value="MCR6678918.1"/>
    <property type="molecule type" value="Genomic_DNA"/>
</dbReference>
<name>A0AAW5MXA3_9ESCH</name>
<evidence type="ECO:0000313" key="3">
    <source>
        <dbReference type="Proteomes" id="UP001206878"/>
    </source>
</evidence>
<evidence type="ECO:0000256" key="1">
    <source>
        <dbReference type="SAM" id="Phobius"/>
    </source>
</evidence>
<gene>
    <name evidence="2" type="ORF">NVV43_25800</name>
</gene>
<sequence length="82" mass="9644">GDQTRLYLDPRTGELIDFADGPSRSFRWWHLGLHRLDFGGLNTRPLWDLLMLPLIAGIALVCGLGVWMGWRRLTRRERRSRR</sequence>
<comment type="caution">
    <text evidence="2">The sequence shown here is derived from an EMBL/GenBank/DDBJ whole genome shotgun (WGS) entry which is preliminary data.</text>
</comment>
<feature type="transmembrane region" description="Helical" evidence="1">
    <location>
        <begin position="50"/>
        <end position="70"/>
    </location>
</feature>
<organism evidence="2 3">
    <name type="scientific">Escherichia marmotae</name>
    <dbReference type="NCBI Taxonomy" id="1499973"/>
    <lineage>
        <taxon>Bacteria</taxon>
        <taxon>Pseudomonadati</taxon>
        <taxon>Pseudomonadota</taxon>
        <taxon>Gammaproteobacteria</taxon>
        <taxon>Enterobacterales</taxon>
        <taxon>Enterobacteriaceae</taxon>
        <taxon>Escherichia</taxon>
    </lineage>
</organism>
<keyword evidence="1" id="KW-1133">Transmembrane helix</keyword>